<organism evidence="2 3">
    <name type="scientific">Deinococcus enclensis</name>
    <dbReference type="NCBI Taxonomy" id="1049582"/>
    <lineage>
        <taxon>Bacteria</taxon>
        <taxon>Thermotogati</taxon>
        <taxon>Deinococcota</taxon>
        <taxon>Deinococci</taxon>
        <taxon>Deinococcales</taxon>
        <taxon>Deinococcaceae</taxon>
        <taxon>Deinococcus</taxon>
    </lineage>
</organism>
<feature type="transmembrane region" description="Helical" evidence="1">
    <location>
        <begin position="33"/>
        <end position="55"/>
    </location>
</feature>
<gene>
    <name evidence="2" type="ORF">QO006_001727</name>
</gene>
<protein>
    <submittedName>
        <fullName evidence="2">Uncharacterized protein</fullName>
    </submittedName>
</protein>
<evidence type="ECO:0000256" key="1">
    <source>
        <dbReference type="SAM" id="Phobius"/>
    </source>
</evidence>
<sequence>MTRITHDPAARTAAPQARFTLNAPAEAAHVSNFLRSVFLGLMLLGFLFYPFDLWVLGHWLDSWQSRIPFLVALPSALLTVLFLFFPRSAPVRTLFVVFSVLNMVTGLAGATFHLVFNFEGDVSWTAQGLKDAFEGTRPVLAAAAFAHIGFTGLLCSLLPALDPAGLSAADSAHPLSDLDTQK</sequence>
<dbReference type="RefSeq" id="WP_022801382.1">
    <property type="nucleotide sequence ID" value="NZ_JAURUR010000004.1"/>
</dbReference>
<feature type="transmembrane region" description="Helical" evidence="1">
    <location>
        <begin position="67"/>
        <end position="85"/>
    </location>
</feature>
<proteinExistence type="predicted"/>
<evidence type="ECO:0000313" key="3">
    <source>
        <dbReference type="Proteomes" id="UP001232163"/>
    </source>
</evidence>
<keyword evidence="1" id="KW-0472">Membrane</keyword>
<reference evidence="2 3" key="1">
    <citation type="submission" date="2023-07" db="EMBL/GenBank/DDBJ databases">
        <title>Genomic Encyclopedia of Type Strains, Phase IV (KMG-IV): sequencing the most valuable type-strain genomes for metagenomic binning, comparative biology and taxonomic classification.</title>
        <authorList>
            <person name="Goeker M."/>
        </authorList>
    </citation>
    <scope>NUCLEOTIDE SEQUENCE [LARGE SCALE GENOMIC DNA]</scope>
    <source>
        <strain evidence="2 3">NIO-1023</strain>
    </source>
</reference>
<keyword evidence="1" id="KW-0812">Transmembrane</keyword>
<keyword evidence="1" id="KW-1133">Transmembrane helix</keyword>
<feature type="transmembrane region" description="Helical" evidence="1">
    <location>
        <begin position="91"/>
        <end position="118"/>
    </location>
</feature>
<evidence type="ECO:0000313" key="2">
    <source>
        <dbReference type="EMBL" id="MDP9764302.1"/>
    </source>
</evidence>
<keyword evidence="3" id="KW-1185">Reference proteome</keyword>
<name>A0ABT9MCH2_9DEIO</name>
<dbReference type="EMBL" id="JAURUR010000004">
    <property type="protein sequence ID" value="MDP9764302.1"/>
    <property type="molecule type" value="Genomic_DNA"/>
</dbReference>
<dbReference type="Proteomes" id="UP001232163">
    <property type="component" value="Unassembled WGS sequence"/>
</dbReference>
<comment type="caution">
    <text evidence="2">The sequence shown here is derived from an EMBL/GenBank/DDBJ whole genome shotgun (WGS) entry which is preliminary data.</text>
</comment>
<accession>A0ABT9MCH2</accession>
<feature type="transmembrane region" description="Helical" evidence="1">
    <location>
        <begin position="139"/>
        <end position="161"/>
    </location>
</feature>